<evidence type="ECO:0000313" key="2">
    <source>
        <dbReference type="EMBL" id="UWZ80934.1"/>
    </source>
</evidence>
<evidence type="ECO:0000256" key="1">
    <source>
        <dbReference type="SAM" id="MobiDB-lite"/>
    </source>
</evidence>
<reference evidence="2" key="1">
    <citation type="journal article" date="2022" name="Environ. Microbiol.">
        <title>Geoalkalibacter halelectricus SAP #1 sp. nov. possessing extracellular electron transfer and mineral#reducing capabilities from a haloalkaline environment.</title>
        <authorList>
            <person name="Yadav S."/>
            <person name="Singh R."/>
            <person name="Sundharam S.S."/>
            <person name="Chaudhary S."/>
            <person name="Krishnamurthi S."/>
            <person name="Patil S.A."/>
        </authorList>
    </citation>
    <scope>NUCLEOTIDE SEQUENCE</scope>
    <source>
        <strain evidence="2">SAP-1</strain>
    </source>
</reference>
<dbReference type="EMBL" id="CP092109">
    <property type="protein sequence ID" value="UWZ80934.1"/>
    <property type="molecule type" value="Genomic_DNA"/>
</dbReference>
<sequence length="367" mass="39711">MTPLFSFRRRNESTTPALASPTGLAPVLLAPPPGDQVHTPDQAVTALLNQLSTYLNPSGAGLPDAGVSTVSVAERTLGLGNRRGNEQAAGFAILSLKGGRIEAVVRFQLWAGDPLGADAVVADLQGRLLAARTELWDLGFLVITQLDTSLAENIPSLSAWRKTTDFKVLYEYRYRDLDGAESLIARIPIHVDPEESPSPARETTTVRDQIVRWDEQGAEALSVAGQRHRQVRIRGLAALAYLPPGFSSAEVRVARLLRDNPAPPTSFANWADFVDAVTDPSSPERHGEITFADLDAFFAEFAPAGDPIPLGDWDEDGVTDEYRPLMLAFSRPLILGGSNEMLRISYDDSAFSAPAVVYLRIGARPLA</sequence>
<accession>A0ABY5ZQ21</accession>
<dbReference type="Proteomes" id="UP001060414">
    <property type="component" value="Chromosome"/>
</dbReference>
<dbReference type="RefSeq" id="WP_260749301.1">
    <property type="nucleotide sequence ID" value="NZ_CP092109.1"/>
</dbReference>
<gene>
    <name evidence="2" type="ORF">L9S41_05890</name>
</gene>
<feature type="region of interest" description="Disordered" evidence="1">
    <location>
        <begin position="1"/>
        <end position="24"/>
    </location>
</feature>
<proteinExistence type="predicted"/>
<protein>
    <submittedName>
        <fullName evidence="2">Uncharacterized protein</fullName>
    </submittedName>
</protein>
<organism evidence="2 3">
    <name type="scientific">Geoalkalibacter halelectricus</name>
    <dbReference type="NCBI Taxonomy" id="2847045"/>
    <lineage>
        <taxon>Bacteria</taxon>
        <taxon>Pseudomonadati</taxon>
        <taxon>Thermodesulfobacteriota</taxon>
        <taxon>Desulfuromonadia</taxon>
        <taxon>Desulfuromonadales</taxon>
        <taxon>Geoalkalibacteraceae</taxon>
        <taxon>Geoalkalibacter</taxon>
    </lineage>
</organism>
<keyword evidence="3" id="KW-1185">Reference proteome</keyword>
<name>A0ABY5ZQ21_9BACT</name>
<evidence type="ECO:0000313" key="3">
    <source>
        <dbReference type="Proteomes" id="UP001060414"/>
    </source>
</evidence>